<dbReference type="Proteomes" id="UP001589755">
    <property type="component" value="Unassembled WGS sequence"/>
</dbReference>
<name>A0ABV6D434_9HYPH</name>
<feature type="region of interest" description="Disordered" evidence="1">
    <location>
        <begin position="1"/>
        <end position="89"/>
    </location>
</feature>
<feature type="compositionally biased region" description="Basic and acidic residues" evidence="1">
    <location>
        <begin position="39"/>
        <end position="57"/>
    </location>
</feature>
<gene>
    <name evidence="2" type="ORF">ACFFJ2_03215</name>
</gene>
<dbReference type="RefSeq" id="WP_261519329.1">
    <property type="nucleotide sequence ID" value="NZ_JAODNW010000003.1"/>
</dbReference>
<feature type="compositionally biased region" description="Basic and acidic residues" evidence="1">
    <location>
        <begin position="1"/>
        <end position="16"/>
    </location>
</feature>
<protein>
    <submittedName>
        <fullName evidence="2">Uncharacterized protein</fullName>
    </submittedName>
</protein>
<evidence type="ECO:0000313" key="2">
    <source>
        <dbReference type="EMBL" id="MFC0207405.1"/>
    </source>
</evidence>
<sequence length="89" mass="9646">MPDPEKRKAAERERALQEGLEGSFPASDPVSVTRTGRAGRPEAGGRKEKIEPGHEHDEELDEGLEDTFPASDPVSVTSSTHAGAPDRRR</sequence>
<organism evidence="2 3">
    <name type="scientific">Chelativorans intermedius</name>
    <dbReference type="NCBI Taxonomy" id="515947"/>
    <lineage>
        <taxon>Bacteria</taxon>
        <taxon>Pseudomonadati</taxon>
        <taxon>Pseudomonadota</taxon>
        <taxon>Alphaproteobacteria</taxon>
        <taxon>Hyphomicrobiales</taxon>
        <taxon>Phyllobacteriaceae</taxon>
        <taxon>Chelativorans</taxon>
    </lineage>
</organism>
<evidence type="ECO:0000256" key="1">
    <source>
        <dbReference type="SAM" id="MobiDB-lite"/>
    </source>
</evidence>
<proteinExistence type="predicted"/>
<accession>A0ABV6D434</accession>
<keyword evidence="3" id="KW-1185">Reference proteome</keyword>
<dbReference type="EMBL" id="JBHLXD010000004">
    <property type="protein sequence ID" value="MFC0207405.1"/>
    <property type="molecule type" value="Genomic_DNA"/>
</dbReference>
<comment type="caution">
    <text evidence="2">The sequence shown here is derived from an EMBL/GenBank/DDBJ whole genome shotgun (WGS) entry which is preliminary data.</text>
</comment>
<evidence type="ECO:0000313" key="3">
    <source>
        <dbReference type="Proteomes" id="UP001589755"/>
    </source>
</evidence>
<reference evidence="2 3" key="1">
    <citation type="submission" date="2024-09" db="EMBL/GenBank/DDBJ databases">
        <authorList>
            <person name="Sun Q."/>
            <person name="Mori K."/>
        </authorList>
    </citation>
    <scope>NUCLEOTIDE SEQUENCE [LARGE SCALE GENOMIC DNA]</scope>
    <source>
        <strain evidence="2 3">CCM 8543</strain>
    </source>
</reference>